<evidence type="ECO:0000259" key="6">
    <source>
        <dbReference type="Pfam" id="PF07730"/>
    </source>
</evidence>
<keyword evidence="5" id="KW-0472">Membrane</keyword>
<dbReference type="HOGENOM" id="CLU_705382_0_0_11"/>
<keyword evidence="8" id="KW-1185">Reference proteome</keyword>
<reference evidence="7 8" key="1">
    <citation type="journal article" date="2015" name="Int. J. Syst. Evol. Microbiol.">
        <title>Revisiting Corynebacterium glyciniphilum (ex Kubota et al., 1972) sp. nov., nom. rev., isolated from putrefied banana.</title>
        <authorList>
            <person name="Al-Dilaimi A."/>
            <person name="Bednarz H."/>
            <person name="Lomker A."/>
            <person name="Niehaus K."/>
            <person name="Kalinowski J."/>
            <person name="Ruckert C."/>
        </authorList>
    </citation>
    <scope>NUCLEOTIDE SEQUENCE [LARGE SCALE GENOMIC DNA]</scope>
    <source>
        <strain evidence="7">AJ 3170</strain>
    </source>
</reference>
<feature type="transmembrane region" description="Helical" evidence="5">
    <location>
        <begin position="55"/>
        <end position="82"/>
    </location>
</feature>
<dbReference type="EMBL" id="CP006842">
    <property type="protein sequence ID" value="AHW65372.1"/>
    <property type="molecule type" value="Genomic_DNA"/>
</dbReference>
<dbReference type="SUPFAM" id="SSF55874">
    <property type="entry name" value="ATPase domain of HSP90 chaperone/DNA topoisomerase II/histidine kinase"/>
    <property type="match status" value="1"/>
</dbReference>
<dbReference type="GO" id="GO:0000155">
    <property type="term" value="F:phosphorelay sensor kinase activity"/>
    <property type="evidence" value="ECO:0007669"/>
    <property type="project" value="InterPro"/>
</dbReference>
<name>X5DXR2_9CORY</name>
<keyword evidence="2 7" id="KW-0418">Kinase</keyword>
<dbReference type="Proteomes" id="UP000023703">
    <property type="component" value="Chromosome"/>
</dbReference>
<evidence type="ECO:0000313" key="7">
    <source>
        <dbReference type="EMBL" id="AHW65372.1"/>
    </source>
</evidence>
<feature type="transmembrane region" description="Helical" evidence="5">
    <location>
        <begin position="140"/>
        <end position="161"/>
    </location>
</feature>
<keyword evidence="5" id="KW-1133">Transmembrane helix</keyword>
<dbReference type="GO" id="GO:0046983">
    <property type="term" value="F:protein dimerization activity"/>
    <property type="evidence" value="ECO:0007669"/>
    <property type="project" value="InterPro"/>
</dbReference>
<dbReference type="PANTHER" id="PTHR24421">
    <property type="entry name" value="NITRATE/NITRITE SENSOR PROTEIN NARX-RELATED"/>
    <property type="match status" value="1"/>
</dbReference>
<dbReference type="eggNOG" id="COG4585">
    <property type="taxonomic scope" value="Bacteria"/>
</dbReference>
<protein>
    <submittedName>
        <fullName evidence="7">Putative two-component system, sensory histidine kinase</fullName>
    </submittedName>
</protein>
<keyword evidence="3" id="KW-0902">Two-component regulatory system</keyword>
<dbReference type="PANTHER" id="PTHR24421:SF58">
    <property type="entry name" value="SIGNAL TRANSDUCTION HISTIDINE-PROTEIN KINASE_PHOSPHATASE UHPB"/>
    <property type="match status" value="1"/>
</dbReference>
<keyword evidence="1" id="KW-0808">Transferase</keyword>
<dbReference type="KEGG" id="cgy:CGLY_14680"/>
<dbReference type="OrthoDB" id="4428135at2"/>
<feature type="transmembrane region" description="Helical" evidence="5">
    <location>
        <begin position="94"/>
        <end position="120"/>
    </location>
</feature>
<dbReference type="Gene3D" id="3.30.565.10">
    <property type="entry name" value="Histidine kinase-like ATPase, C-terminal domain"/>
    <property type="match status" value="1"/>
</dbReference>
<dbReference type="RefSeq" id="WP_038550388.1">
    <property type="nucleotide sequence ID" value="NZ_CP006842.1"/>
</dbReference>
<dbReference type="InterPro" id="IPR050482">
    <property type="entry name" value="Sensor_HK_TwoCompSys"/>
</dbReference>
<dbReference type="InterPro" id="IPR036890">
    <property type="entry name" value="HATPase_C_sf"/>
</dbReference>
<evidence type="ECO:0000256" key="2">
    <source>
        <dbReference type="ARBA" id="ARBA00022777"/>
    </source>
</evidence>
<evidence type="ECO:0000256" key="3">
    <source>
        <dbReference type="ARBA" id="ARBA00023012"/>
    </source>
</evidence>
<feature type="transmembrane region" description="Helical" evidence="5">
    <location>
        <begin position="23"/>
        <end position="43"/>
    </location>
</feature>
<dbReference type="Pfam" id="PF07730">
    <property type="entry name" value="HisKA_3"/>
    <property type="match status" value="1"/>
</dbReference>
<feature type="domain" description="Signal transduction histidine kinase subgroup 3 dimerisation and phosphoacceptor" evidence="6">
    <location>
        <begin position="182"/>
        <end position="246"/>
    </location>
</feature>
<feature type="region of interest" description="Disordered" evidence="4">
    <location>
        <begin position="297"/>
        <end position="316"/>
    </location>
</feature>
<evidence type="ECO:0000256" key="5">
    <source>
        <dbReference type="SAM" id="Phobius"/>
    </source>
</evidence>
<evidence type="ECO:0000256" key="4">
    <source>
        <dbReference type="SAM" id="MobiDB-lite"/>
    </source>
</evidence>
<gene>
    <name evidence="7" type="ORF">CGLY_14680</name>
</gene>
<proteinExistence type="predicted"/>
<dbReference type="GO" id="GO:0016020">
    <property type="term" value="C:membrane"/>
    <property type="evidence" value="ECO:0007669"/>
    <property type="project" value="InterPro"/>
</dbReference>
<dbReference type="InterPro" id="IPR011712">
    <property type="entry name" value="Sig_transdc_His_kin_sub3_dim/P"/>
</dbReference>
<dbReference type="STRING" id="1404245.CGLY_14680"/>
<organism evidence="7 8">
    <name type="scientific">Corynebacterium glyciniphilum AJ 3170</name>
    <dbReference type="NCBI Taxonomy" id="1404245"/>
    <lineage>
        <taxon>Bacteria</taxon>
        <taxon>Bacillati</taxon>
        <taxon>Actinomycetota</taxon>
        <taxon>Actinomycetes</taxon>
        <taxon>Mycobacteriales</taxon>
        <taxon>Corynebacteriaceae</taxon>
        <taxon>Corynebacterium</taxon>
    </lineage>
</organism>
<evidence type="ECO:0000256" key="1">
    <source>
        <dbReference type="ARBA" id="ARBA00022679"/>
    </source>
</evidence>
<evidence type="ECO:0000313" key="8">
    <source>
        <dbReference type="Proteomes" id="UP000023703"/>
    </source>
</evidence>
<sequence>MNASSRTPHRPRRLLSFLRTRRLTQLGVIETVLAAVLTVVEFLQIPAPVPLTTVVFATLTLVLVACTASFPVAASMLSLVLILSMFAVADVAPLYSIFFTMLVVEVVAASGQLLLAGSLALAHWALSAFDPQAMALSTDVAALTVVALVLAAAYMVGWSRASHGRQQEKLRASLAEQERRQRLELARELHDSVATSLTSVVMQAQALTLLPTSHDDARSRHGLETISEKSREALSNLRTMVQLLNEKPNHTSFRTRTDSPPLSVALEKAQQELEAHSLEVSVRIDLPSEIATVVDAPDTPDPRHASLPPSPPAASTWIDRDTATKVLTEMTSNAAKHALKHSTVSLTCTVTEGTFILSMTNLLARPTGSSRDGLLSGGVGLGSMHARAAKAGGELETELIDPRTGTGSVSPGGTAVEGGAAACFWRATLRLPIVVIKS</sequence>
<dbReference type="AlphaFoldDB" id="X5DXR2"/>
<dbReference type="Gene3D" id="1.20.5.1930">
    <property type="match status" value="1"/>
</dbReference>
<keyword evidence="5" id="KW-0812">Transmembrane</keyword>
<accession>X5DXR2</accession>